<sequence length="374" mass="42111">MHVQTVKTGGIVSSVVLVGADGEPVPPVTRFLRYVLDSGRSPNTALAYGYDLRLAFEFFAECGIDWREFRPALALELLGWLRRRPVRGPAQRLGLAPVGSGGRLLAPASVARVLAAVSSFYDWAIVAELVIGENPMRRRRDVALAMVAERHRPFTGNASRQQPVSREVRVRLPRRLPRPLRECEVTALLESMRSLRDLAMVLLMLDGGLRPGEVLGLQLGDIAYGRRRVTIRKRNDHPRGVRAKSRQERVVDLLEPRTLDAVNRYVLHERPVDAPSPFVFLVGGRGARRCVPLSYDALVRMFARRLDTLGFRTADKTPHALRHTHATAMWEAGMRELALQRRLGHASPESTRIYTRVSDTQVRDEYATALRDRR</sequence>
<dbReference type="SUPFAM" id="SSF56349">
    <property type="entry name" value="DNA breaking-rejoining enzymes"/>
    <property type="match status" value="1"/>
</dbReference>
<comment type="similarity">
    <text evidence="1">Belongs to the 'phage' integrase family.</text>
</comment>
<dbReference type="InterPro" id="IPR011010">
    <property type="entry name" value="DNA_brk_join_enz"/>
</dbReference>
<dbReference type="PANTHER" id="PTHR30349">
    <property type="entry name" value="PHAGE INTEGRASE-RELATED"/>
    <property type="match status" value="1"/>
</dbReference>
<dbReference type="OrthoDB" id="9803188at2"/>
<dbReference type="AlphaFoldDB" id="Q0SBT2"/>
<evidence type="ECO:0000313" key="8">
    <source>
        <dbReference type="EMBL" id="ABG95004.1"/>
    </source>
</evidence>
<evidence type="ECO:0000259" key="7">
    <source>
        <dbReference type="PROSITE" id="PS51900"/>
    </source>
</evidence>
<reference evidence="9" key="1">
    <citation type="journal article" date="2006" name="Proc. Natl. Acad. Sci. U.S.A.">
        <title>The complete genome of Rhodococcus sp. RHA1 provides insights into a catabolic powerhouse.</title>
        <authorList>
            <person name="McLeod M.P."/>
            <person name="Warren R.L."/>
            <person name="Hsiao W.W.L."/>
            <person name="Araki N."/>
            <person name="Myhre M."/>
            <person name="Fernandes C."/>
            <person name="Miyazawa D."/>
            <person name="Wong W."/>
            <person name="Lillquist A.L."/>
            <person name="Wang D."/>
            <person name="Dosanjh M."/>
            <person name="Hara H."/>
            <person name="Petrescu A."/>
            <person name="Morin R.D."/>
            <person name="Yang G."/>
            <person name="Stott J.M."/>
            <person name="Schein J.E."/>
            <person name="Shin H."/>
            <person name="Smailus D."/>
            <person name="Siddiqui A.S."/>
            <person name="Marra M.A."/>
            <person name="Jones S.J.M."/>
            <person name="Holt R."/>
            <person name="Brinkman F.S.L."/>
            <person name="Miyauchi K."/>
            <person name="Fukuda M."/>
            <person name="Davies J.E."/>
            <person name="Mohn W.W."/>
            <person name="Eltis L.D."/>
        </authorList>
    </citation>
    <scope>NUCLEOTIDE SEQUENCE [LARGE SCALE GENOMIC DNA]</scope>
    <source>
        <strain evidence="9">RHA1</strain>
    </source>
</reference>
<evidence type="ECO:0000256" key="2">
    <source>
        <dbReference type="ARBA" id="ARBA00022908"/>
    </source>
</evidence>
<evidence type="ECO:0000256" key="4">
    <source>
        <dbReference type="ARBA" id="ARBA00023172"/>
    </source>
</evidence>
<evidence type="ECO:0000256" key="5">
    <source>
        <dbReference type="PROSITE-ProRule" id="PRU01248"/>
    </source>
</evidence>
<keyword evidence="4" id="KW-0233">DNA recombination</keyword>
<accession>Q0SBT2</accession>
<evidence type="ECO:0000256" key="3">
    <source>
        <dbReference type="ARBA" id="ARBA00023125"/>
    </source>
</evidence>
<dbReference type="InterPro" id="IPR013762">
    <property type="entry name" value="Integrase-like_cat_sf"/>
</dbReference>
<name>Q0SBT2_RHOJR</name>
<dbReference type="HOGENOM" id="CLU_027562_9_6_11"/>
<protein>
    <submittedName>
        <fullName evidence="8">Possible transposase A</fullName>
    </submittedName>
</protein>
<dbReference type="PATRIC" id="fig|101510.16.peg.3232"/>
<dbReference type="RefSeq" id="WP_011595864.1">
    <property type="nucleotide sequence ID" value="NC_008268.1"/>
</dbReference>
<feature type="domain" description="Tyr recombinase" evidence="6">
    <location>
        <begin position="175"/>
        <end position="367"/>
    </location>
</feature>
<dbReference type="InterPro" id="IPR050090">
    <property type="entry name" value="Tyrosine_recombinase_XerCD"/>
</dbReference>
<evidence type="ECO:0000256" key="1">
    <source>
        <dbReference type="ARBA" id="ARBA00008857"/>
    </source>
</evidence>
<dbReference type="Gene3D" id="1.10.443.10">
    <property type="entry name" value="Intergrase catalytic core"/>
    <property type="match status" value="1"/>
</dbReference>
<dbReference type="PROSITE" id="PS51898">
    <property type="entry name" value="TYR_RECOMBINASE"/>
    <property type="match status" value="1"/>
</dbReference>
<dbReference type="Pfam" id="PF02899">
    <property type="entry name" value="Phage_int_SAM_1"/>
    <property type="match status" value="1"/>
</dbReference>
<evidence type="ECO:0000259" key="6">
    <source>
        <dbReference type="PROSITE" id="PS51898"/>
    </source>
</evidence>
<dbReference type="GO" id="GO:0003677">
    <property type="term" value="F:DNA binding"/>
    <property type="evidence" value="ECO:0007669"/>
    <property type="project" value="UniProtKB-UniRule"/>
</dbReference>
<dbReference type="eggNOG" id="COG4974">
    <property type="taxonomic scope" value="Bacteria"/>
</dbReference>
<proteinExistence type="inferred from homology"/>
<dbReference type="Gene3D" id="1.10.150.130">
    <property type="match status" value="1"/>
</dbReference>
<dbReference type="InterPro" id="IPR044068">
    <property type="entry name" value="CB"/>
</dbReference>
<evidence type="ECO:0000313" key="9">
    <source>
        <dbReference type="Proteomes" id="UP000008710"/>
    </source>
</evidence>
<dbReference type="InterPro" id="IPR002104">
    <property type="entry name" value="Integrase_catalytic"/>
</dbReference>
<dbReference type="PROSITE" id="PS51900">
    <property type="entry name" value="CB"/>
    <property type="match status" value="1"/>
</dbReference>
<dbReference type="EMBL" id="CP000431">
    <property type="protein sequence ID" value="ABG95004.1"/>
    <property type="molecule type" value="Genomic_DNA"/>
</dbReference>
<dbReference type="GO" id="GO:0015074">
    <property type="term" value="P:DNA integration"/>
    <property type="evidence" value="ECO:0007669"/>
    <property type="project" value="UniProtKB-KW"/>
</dbReference>
<dbReference type="PANTHER" id="PTHR30349:SF64">
    <property type="entry name" value="PROPHAGE INTEGRASE INTD-RELATED"/>
    <property type="match status" value="1"/>
</dbReference>
<dbReference type="InterPro" id="IPR004107">
    <property type="entry name" value="Integrase_SAM-like_N"/>
</dbReference>
<dbReference type="KEGG" id="rha:RHA1_ro03201"/>
<dbReference type="GO" id="GO:0006310">
    <property type="term" value="P:DNA recombination"/>
    <property type="evidence" value="ECO:0007669"/>
    <property type="project" value="UniProtKB-KW"/>
</dbReference>
<dbReference type="Pfam" id="PF00589">
    <property type="entry name" value="Phage_integrase"/>
    <property type="match status" value="1"/>
</dbReference>
<keyword evidence="2" id="KW-0229">DNA integration</keyword>
<keyword evidence="3 5" id="KW-0238">DNA-binding</keyword>
<dbReference type="InterPro" id="IPR010998">
    <property type="entry name" value="Integrase_recombinase_N"/>
</dbReference>
<gene>
    <name evidence="8" type="ordered locus">RHA1_ro03201</name>
</gene>
<feature type="domain" description="Core-binding (CB)" evidence="7">
    <location>
        <begin position="22"/>
        <end position="125"/>
    </location>
</feature>
<dbReference type="CDD" id="cd00397">
    <property type="entry name" value="DNA_BRE_C"/>
    <property type="match status" value="1"/>
</dbReference>
<organism evidence="8 9">
    <name type="scientific">Rhodococcus jostii (strain RHA1)</name>
    <dbReference type="NCBI Taxonomy" id="101510"/>
    <lineage>
        <taxon>Bacteria</taxon>
        <taxon>Bacillati</taxon>
        <taxon>Actinomycetota</taxon>
        <taxon>Actinomycetes</taxon>
        <taxon>Mycobacteriales</taxon>
        <taxon>Nocardiaceae</taxon>
        <taxon>Rhodococcus</taxon>
    </lineage>
</organism>
<dbReference type="Proteomes" id="UP000008710">
    <property type="component" value="Chromosome"/>
</dbReference>